<protein>
    <submittedName>
        <fullName evidence="1">Uncharacterized protein</fullName>
    </submittedName>
</protein>
<accession>A0A4R3MJZ8</accession>
<dbReference type="AlphaFoldDB" id="A0A4R3MJZ8"/>
<organism evidence="1 2">
    <name type="scientific">Tepidamorphus gemmatus</name>
    <dbReference type="NCBI Taxonomy" id="747076"/>
    <lineage>
        <taxon>Bacteria</taxon>
        <taxon>Pseudomonadati</taxon>
        <taxon>Pseudomonadota</taxon>
        <taxon>Alphaproteobacteria</taxon>
        <taxon>Hyphomicrobiales</taxon>
        <taxon>Tepidamorphaceae</taxon>
        <taxon>Tepidamorphus</taxon>
    </lineage>
</organism>
<evidence type="ECO:0000313" key="2">
    <source>
        <dbReference type="Proteomes" id="UP000295678"/>
    </source>
</evidence>
<reference evidence="1 2" key="1">
    <citation type="submission" date="2019-03" db="EMBL/GenBank/DDBJ databases">
        <title>Genomic Encyclopedia of Type Strains, Phase IV (KMG-IV): sequencing the most valuable type-strain genomes for metagenomic binning, comparative biology and taxonomic classification.</title>
        <authorList>
            <person name="Goeker M."/>
        </authorList>
    </citation>
    <scope>NUCLEOTIDE SEQUENCE [LARGE SCALE GENOMIC DNA]</scope>
    <source>
        <strain evidence="1 2">DSM 19345</strain>
    </source>
</reference>
<dbReference type="EMBL" id="SMAK01000003">
    <property type="protein sequence ID" value="TCT12085.1"/>
    <property type="molecule type" value="Genomic_DNA"/>
</dbReference>
<comment type="caution">
    <text evidence="1">The sequence shown here is derived from an EMBL/GenBank/DDBJ whole genome shotgun (WGS) entry which is preliminary data.</text>
</comment>
<dbReference type="InterPro" id="IPR007922">
    <property type="entry name" value="DciA-like"/>
</dbReference>
<dbReference type="Pfam" id="PF05258">
    <property type="entry name" value="DciA"/>
    <property type="match status" value="1"/>
</dbReference>
<dbReference type="InterPro" id="IPR010593">
    <property type="entry name" value="DUF1159"/>
</dbReference>
<proteinExistence type="predicted"/>
<sequence length="168" mass="18059">MDSMRQRLGRSGSGPVRLDRLAEACLAPAVMRQGFGSARMIAAWDAIVGPDLAGRTRPERIRWPGRREEPGDIAAATLVIRAEGFDALELQHMAAIILDRVNAMFGWRAVGRIAIRQAPVELGPAEPLPPPAAPAIDSPALQAVRDPDLRAALARLGACIARREDTAM</sequence>
<evidence type="ECO:0000313" key="1">
    <source>
        <dbReference type="EMBL" id="TCT12085.1"/>
    </source>
</evidence>
<dbReference type="PIRSF" id="PIRSF032064">
    <property type="entry name" value="UCP032064"/>
    <property type="match status" value="1"/>
</dbReference>
<keyword evidence="2" id="KW-1185">Reference proteome</keyword>
<dbReference type="Proteomes" id="UP000295678">
    <property type="component" value="Unassembled WGS sequence"/>
</dbReference>
<name>A0A4R3MJZ8_9HYPH</name>
<gene>
    <name evidence="1" type="ORF">EDC22_103400</name>
</gene>